<comment type="caution">
    <text evidence="1">The sequence shown here is derived from an EMBL/GenBank/DDBJ whole genome shotgun (WGS) entry which is preliminary data.</text>
</comment>
<organism evidence="1 2">
    <name type="scientific">Eumeta variegata</name>
    <name type="common">Bagworm moth</name>
    <name type="synonym">Eumeta japonica</name>
    <dbReference type="NCBI Taxonomy" id="151549"/>
    <lineage>
        <taxon>Eukaryota</taxon>
        <taxon>Metazoa</taxon>
        <taxon>Ecdysozoa</taxon>
        <taxon>Arthropoda</taxon>
        <taxon>Hexapoda</taxon>
        <taxon>Insecta</taxon>
        <taxon>Pterygota</taxon>
        <taxon>Neoptera</taxon>
        <taxon>Endopterygota</taxon>
        <taxon>Lepidoptera</taxon>
        <taxon>Glossata</taxon>
        <taxon>Ditrysia</taxon>
        <taxon>Tineoidea</taxon>
        <taxon>Psychidae</taxon>
        <taxon>Oiketicinae</taxon>
        <taxon>Eumeta</taxon>
    </lineage>
</organism>
<protein>
    <submittedName>
        <fullName evidence="1">Uncharacterized protein</fullName>
    </submittedName>
</protein>
<gene>
    <name evidence="1" type="ORF">EVAR_40324_1</name>
</gene>
<evidence type="ECO:0000313" key="2">
    <source>
        <dbReference type="Proteomes" id="UP000299102"/>
    </source>
</evidence>
<dbReference type="AlphaFoldDB" id="A0A4C1YBU8"/>
<evidence type="ECO:0000313" key="1">
    <source>
        <dbReference type="EMBL" id="GBP72823.1"/>
    </source>
</evidence>
<dbReference type="OrthoDB" id="10022108at2759"/>
<accession>A0A4C1YBU8</accession>
<sequence>MLVTKVRNIKSRSQSCRKSLSRRLPATAAHTLIVSSRYANHTSDQVVKAIRDVVDAREVGVGVDMRKAGNQKSSCPRRCRVRIKISKARTYRYRTVKAAIIILDE</sequence>
<name>A0A4C1YBU8_EUMVA</name>
<proteinExistence type="predicted"/>
<dbReference type="EMBL" id="BGZK01001157">
    <property type="protein sequence ID" value="GBP72823.1"/>
    <property type="molecule type" value="Genomic_DNA"/>
</dbReference>
<keyword evidence="2" id="KW-1185">Reference proteome</keyword>
<dbReference type="Proteomes" id="UP000299102">
    <property type="component" value="Unassembled WGS sequence"/>
</dbReference>
<reference evidence="1 2" key="1">
    <citation type="journal article" date="2019" name="Commun. Biol.">
        <title>The bagworm genome reveals a unique fibroin gene that provides high tensile strength.</title>
        <authorList>
            <person name="Kono N."/>
            <person name="Nakamura H."/>
            <person name="Ohtoshi R."/>
            <person name="Tomita M."/>
            <person name="Numata K."/>
            <person name="Arakawa K."/>
        </authorList>
    </citation>
    <scope>NUCLEOTIDE SEQUENCE [LARGE SCALE GENOMIC DNA]</scope>
</reference>